<evidence type="ECO:0000256" key="1">
    <source>
        <dbReference type="SAM" id="Phobius"/>
    </source>
</evidence>
<feature type="transmembrane region" description="Helical" evidence="1">
    <location>
        <begin position="454"/>
        <end position="471"/>
    </location>
</feature>
<keyword evidence="1" id="KW-0472">Membrane</keyword>
<dbReference type="PANTHER" id="PTHR36153">
    <property type="entry name" value="INNER MEMBRANE PROTEIN-RELATED"/>
    <property type="match status" value="1"/>
</dbReference>
<dbReference type="Pfam" id="PF06744">
    <property type="entry name" value="IcmF_C"/>
    <property type="match status" value="1"/>
</dbReference>
<feature type="transmembrane region" description="Helical" evidence="1">
    <location>
        <begin position="52"/>
        <end position="70"/>
    </location>
</feature>
<feature type="domain" description="Type VI secretion system IcmF C-terminal" evidence="2">
    <location>
        <begin position="1055"/>
        <end position="1156"/>
    </location>
</feature>
<dbReference type="Proteomes" id="UP001310248">
    <property type="component" value="Unassembled WGS sequence"/>
</dbReference>
<keyword evidence="7" id="KW-1185">Reference proteome</keyword>
<feature type="domain" description="Type VI secretion system component TssM1 N-terminal" evidence="4">
    <location>
        <begin position="200"/>
        <end position="456"/>
    </location>
</feature>
<feature type="domain" description="Type VI secretion system component TssM1 helical" evidence="5">
    <location>
        <begin position="952"/>
        <end position="1047"/>
    </location>
</feature>
<evidence type="ECO:0000259" key="5">
    <source>
        <dbReference type="Pfam" id="PF21070"/>
    </source>
</evidence>
<proteinExistence type="predicted"/>
<dbReference type="Pfam" id="PF21070">
    <property type="entry name" value="IcmF_helical"/>
    <property type="match status" value="1"/>
</dbReference>
<dbReference type="Pfam" id="PF14331">
    <property type="entry name" value="IcmF-related_N"/>
    <property type="match status" value="1"/>
</dbReference>
<reference evidence="6 7" key="2">
    <citation type="submission" date="2023-12" db="EMBL/GenBank/DDBJ databases">
        <authorList>
            <consortium name="Cladostephus spongiosus"/>
            <person name="Lorente B."/>
            <person name="Cabral C."/>
            <person name="Frias J."/>
            <person name="Faria J."/>
            <person name="Toubarro D."/>
        </authorList>
    </citation>
    <scope>NUCLEOTIDE SEQUENCE [LARGE SCALE GENOMIC DNA]</scope>
    <source>
        <strain evidence="6 7">ZMCS4</strain>
    </source>
</reference>
<dbReference type="InterPro" id="IPR017731">
    <property type="entry name" value="TssM1-like"/>
</dbReference>
<evidence type="ECO:0000259" key="2">
    <source>
        <dbReference type="Pfam" id="PF06744"/>
    </source>
</evidence>
<name>A0ABU7G7K0_9ALTE</name>
<reference evidence="7" key="1">
    <citation type="submission" date="2023-07" db="EMBL/GenBank/DDBJ databases">
        <title>Draft genome sequence of Agarivorans aestuarii strain ZMCS4, a CAZymes producing bacteria isolated from the marine brown algae Clodostephus spongiosus.</title>
        <authorList>
            <person name="Lorente B."/>
            <person name="Cabral C."/>
            <person name="Frias J."/>
            <person name="Faria J."/>
            <person name="Toubarro D."/>
        </authorList>
    </citation>
    <scope>NUCLEOTIDE SEQUENCE [LARGE SCALE GENOMIC DNA]</scope>
    <source>
        <strain evidence="7">ZMCS4</strain>
    </source>
</reference>
<evidence type="ECO:0000313" key="6">
    <source>
        <dbReference type="EMBL" id="MEE1675004.1"/>
    </source>
</evidence>
<dbReference type="InterPro" id="IPR010623">
    <property type="entry name" value="IcmF_C"/>
</dbReference>
<evidence type="ECO:0000313" key="7">
    <source>
        <dbReference type="Proteomes" id="UP001310248"/>
    </source>
</evidence>
<dbReference type="PANTHER" id="PTHR36153:SF1">
    <property type="entry name" value="TYPE VI SECRETION SYSTEM COMPONENT TSSM1"/>
    <property type="match status" value="1"/>
</dbReference>
<evidence type="ECO:0000259" key="3">
    <source>
        <dbReference type="Pfam" id="PF06761"/>
    </source>
</evidence>
<dbReference type="RefSeq" id="WP_329776007.1">
    <property type="nucleotide sequence ID" value="NZ_JAYDYW010000011.1"/>
</dbReference>
<dbReference type="EMBL" id="JAYDYW010000011">
    <property type="protein sequence ID" value="MEE1675004.1"/>
    <property type="molecule type" value="Genomic_DNA"/>
</dbReference>
<evidence type="ECO:0000259" key="4">
    <source>
        <dbReference type="Pfam" id="PF14331"/>
    </source>
</evidence>
<dbReference type="Pfam" id="PF06761">
    <property type="entry name" value="IcmF-related"/>
    <property type="match status" value="1"/>
</dbReference>
<accession>A0ABU7G7K0</accession>
<dbReference type="NCBIfam" id="TIGR03348">
    <property type="entry name" value="VI_IcmF"/>
    <property type="match status" value="1"/>
</dbReference>
<comment type="caution">
    <text evidence="6">The sequence shown here is derived from an EMBL/GenBank/DDBJ whole genome shotgun (WGS) entry which is preliminary data.</text>
</comment>
<dbReference type="InterPro" id="IPR009612">
    <property type="entry name" value="IcmF-rel"/>
</dbReference>
<keyword evidence="1" id="KW-1133">Transmembrane helix</keyword>
<dbReference type="InterPro" id="IPR025743">
    <property type="entry name" value="TssM1_N"/>
</dbReference>
<dbReference type="InterPro" id="IPR053156">
    <property type="entry name" value="T6SS_TssM-like"/>
</dbReference>
<organism evidence="6 7">
    <name type="scientific">Agarivorans aestuarii</name>
    <dbReference type="NCBI Taxonomy" id="1563703"/>
    <lineage>
        <taxon>Bacteria</taxon>
        <taxon>Pseudomonadati</taxon>
        <taxon>Pseudomonadota</taxon>
        <taxon>Gammaproteobacteria</taxon>
        <taxon>Alteromonadales</taxon>
        <taxon>Alteromonadaceae</taxon>
        <taxon>Agarivorans</taxon>
    </lineage>
</organism>
<sequence length="1179" mass="133957">MFNSLFFQRLVQMLKSKWAITLLGFLALAFLIWFGGPLIAIAGAEPLGSASARWFTIITLALVCIIYQFWQHVRSTKQNQEAVQSLLDGQDEHGDDEESRREVETLRERVVTALDVLKNSSLAKGQGVYQLPWYIMIGPPGTGKTTALQNSGLEFPLKDKLGDDPLAGVGGTRHCDWWFTNKAVLIDTAGRYTTQDSNSAKDSRAWLGFLGLLKKYRTKRPINGAIVTVSLASLIQQTRTERNLHARAIKQRIQELKNQLGMQFPVYVVLTKADLIAGFSEFFADLNANEREQIWGITFPLTAENADTGVVGLFNREFHGLLKRIQTRLNLRLQQERDIDKRTLMYEFPKQMHLLQSSIDDFLKEIFSPNAFEEAPMLRGLYIASATQEGKPIDRVMAETSNGLGLGQVPLKQQGGETKGYFIKRLLEDVIFPEKFVGSVNRHHQKHSMWTRRIVAGGCVVSLLTCSLLWYNSYSWNKQLVDTSEAAVDQYKAIVKPGLSTDTDVITLVQALNALRDLPAGFSQQLVDEDVHRMGLYQGEKIGQPAQMAYQRALQGFFATYLTEALTHELAENEEYLEYLYETLKTYLMIYDAEHREIEQIYSWFEIFYERRLPGEINQGLRQDLMAHTRNLFAEGINLIPVNDNAIAQARSVLTRMPLAERAYQRLRIEFLSSHVADFRLSDVFGRQGRQVFMRNSGEPLHEGIPGLYTYSGFHGLFRIENNRIVKRLMEDSWVYGDSLSIDEATRDEVVKAVSERYFRDYIFEWEQLLADVQLRPYASAADGAVLAKNLTGSERPLQSFILAVQKELRLTEVAMSDNTKMAGEVAGNVADVALKNQKARINRFLPNDMSKANLALPGAEVEAEFEDLLNISEADLEGMHVSLLQLRDYLELLSESNNKRAYTSLMDDNSQSAVTSALRRSRKDLPAPFSTMMGELSGQTSSLAKRGAQVHVNAIWKDSVYKEYRAAIRGKYPFDSKASDEVRLKDFGRFFGYGGTMDTFFERYLKSSVDTSKRNWKLERSVGIDPGSLKVFQQARRIRDVFFEPGSQTPRVEFGLKPLYLDGHINNFRVELGEQELVYRHGPQRTSHFIWPTDSSRSTRLAFVPPKSGHSISETYPGHWGLFRMLDGLAKQRPDSRKDNVLDIEFKGNKVQLELIPTTAMHPFWSRDLARFSCPVTL</sequence>
<dbReference type="InterPro" id="IPR027417">
    <property type="entry name" value="P-loop_NTPase"/>
</dbReference>
<keyword evidence="1" id="KW-0812">Transmembrane</keyword>
<protein>
    <submittedName>
        <fullName evidence="6">Type VI secretion system membrane subunit TssM</fullName>
    </submittedName>
</protein>
<dbReference type="SUPFAM" id="SSF52540">
    <property type="entry name" value="P-loop containing nucleoside triphosphate hydrolases"/>
    <property type="match status" value="1"/>
</dbReference>
<feature type="domain" description="IcmF-related" evidence="3">
    <location>
        <begin position="510"/>
        <end position="808"/>
    </location>
</feature>
<dbReference type="InterPro" id="IPR048677">
    <property type="entry name" value="TssM1_hel"/>
</dbReference>
<gene>
    <name evidence="6" type="primary">tssM</name>
    <name evidence="6" type="ORF">SNR37_000326</name>
</gene>